<evidence type="ECO:0000259" key="2">
    <source>
        <dbReference type="Pfam" id="PF18818"/>
    </source>
</evidence>
<dbReference type="InterPro" id="IPR013610">
    <property type="entry name" value="ArdC_N"/>
</dbReference>
<gene>
    <name evidence="3" type="ORF">CYR55_14045</name>
</gene>
<feature type="domain" description="N-terminal" evidence="1">
    <location>
        <begin position="13"/>
        <end position="138"/>
    </location>
</feature>
<dbReference type="InterPro" id="IPR017113">
    <property type="entry name" value="Antirestriction_ArdC"/>
</dbReference>
<proteinExistence type="predicted"/>
<dbReference type="RefSeq" id="WP_101816808.1">
    <property type="nucleotide sequence ID" value="NZ_PJZF01000012.1"/>
</dbReference>
<reference evidence="3 4" key="1">
    <citation type="submission" date="2017-12" db="EMBL/GenBank/DDBJ databases">
        <title>Characterization of six clinical isolates of Enterochimera gen. nov., a novel genus of the Yersiniaciae family and the three species Enterochimera arupensis sp. nov., Enterochimera coloradensis sp. nov, and Enterochimera californica sp. nov.</title>
        <authorList>
            <person name="Rossi A."/>
            <person name="Fisher M."/>
        </authorList>
    </citation>
    <scope>NUCLEOTIDE SEQUENCE [LARGE SCALE GENOMIC DNA]</scope>
    <source>
        <strain evidence="4">2015-Iso6</strain>
    </source>
</reference>
<dbReference type="Pfam" id="PF08401">
    <property type="entry name" value="ArdcN"/>
    <property type="match status" value="1"/>
</dbReference>
<keyword evidence="4" id="KW-1185">Reference proteome</keyword>
<feature type="domain" description="Polyvalent protein metallopeptidase" evidence="2">
    <location>
        <begin position="167"/>
        <end position="294"/>
    </location>
</feature>
<name>A0A2N5E2T0_9GAMM</name>
<dbReference type="Proteomes" id="UP000234240">
    <property type="component" value="Unassembled WGS sequence"/>
</dbReference>
<sequence>MTKKSTSRKASTDLFQTVTDKIIKALEKGTSPWRKPWTSERGLNPGLPANAVTGRSYSGINVMLLWIDMEEKGFRSSRWLTFKQAQDAGGNVRKGEKSSLVTLYKPFQKPATDDQGRPVVDENGDAVISRHNFMTSFHLFNVEQCENLPEHLSPVLPVTTEIERVARAEQLVACSGVPVIHRYQNRAFYSPGLDQITMPEAGQFTQPADYYSTLLHELVHSTGHASRLAREGITSTSHTFGDPVYGFEELVAEMGAAFLCAELGIQGDVQHDSYIASWLRVLKEDNRAVFRAARFAREAFEYLVLREQALAAA</sequence>
<dbReference type="OrthoDB" id="9792687at2"/>
<dbReference type="AlphaFoldDB" id="A0A2N5E2T0"/>
<dbReference type="PIRSF" id="PIRSF037112">
    <property type="entry name" value="Antirestriction_ArdC"/>
    <property type="match status" value="1"/>
</dbReference>
<dbReference type="Pfam" id="PF18818">
    <property type="entry name" value="MPTase-PolyVal"/>
    <property type="match status" value="1"/>
</dbReference>
<evidence type="ECO:0000313" key="3">
    <source>
        <dbReference type="EMBL" id="PLR35023.1"/>
    </source>
</evidence>
<organism evidence="3 4">
    <name type="scientific">Chimaeribacter californicus</name>
    <dbReference type="NCBI Taxonomy" id="2060067"/>
    <lineage>
        <taxon>Bacteria</taxon>
        <taxon>Pseudomonadati</taxon>
        <taxon>Pseudomonadota</taxon>
        <taxon>Gammaproteobacteria</taxon>
        <taxon>Enterobacterales</taxon>
        <taxon>Yersiniaceae</taxon>
        <taxon>Chimaeribacter</taxon>
    </lineage>
</organism>
<evidence type="ECO:0000259" key="1">
    <source>
        <dbReference type="Pfam" id="PF08401"/>
    </source>
</evidence>
<dbReference type="InterPro" id="IPR041459">
    <property type="entry name" value="MPTase-PolyVal"/>
</dbReference>
<accession>A0A2N5E2T0</accession>
<evidence type="ECO:0000313" key="4">
    <source>
        <dbReference type="Proteomes" id="UP000234240"/>
    </source>
</evidence>
<dbReference type="GO" id="GO:0003697">
    <property type="term" value="F:single-stranded DNA binding"/>
    <property type="evidence" value="ECO:0007669"/>
    <property type="project" value="InterPro"/>
</dbReference>
<comment type="caution">
    <text evidence="3">The sequence shown here is derived from an EMBL/GenBank/DDBJ whole genome shotgun (WGS) entry which is preliminary data.</text>
</comment>
<protein>
    <submittedName>
        <fullName evidence="3">DNA primase</fullName>
    </submittedName>
</protein>
<dbReference type="EMBL" id="PJZF01000012">
    <property type="protein sequence ID" value="PLR35023.1"/>
    <property type="molecule type" value="Genomic_DNA"/>
</dbReference>